<evidence type="ECO:0008006" key="3">
    <source>
        <dbReference type="Google" id="ProtNLM"/>
    </source>
</evidence>
<reference evidence="1 2" key="1">
    <citation type="submission" date="2014-10" db="EMBL/GenBank/DDBJ databases">
        <title>Complete genome sequence of Parvimonas micra KCOM 1535 (= ChDC B708).</title>
        <authorList>
            <person name="Kook J.-K."/>
            <person name="Park S.-N."/>
            <person name="Lim Y.K."/>
            <person name="Roh H."/>
        </authorList>
    </citation>
    <scope>NUCLEOTIDE SEQUENCE [LARGE SCALE GENOMIC DNA]</scope>
    <source>
        <strain evidence="2">KCOM 1535 / ChDC B708</strain>
    </source>
</reference>
<dbReference type="OrthoDB" id="2218697at2"/>
<sequence length="242" mass="28288">MFKNKKFSLLGLIFVIFIFTACSSNKEISELFKKSKKVNNIQSYVLVNEIDYENKGNVKNQMMKAKLINDKDTKKIIKGRVSVRYSGTANYEKNNYDVIFVGDENKSLVMTKKVDGKESKTQKNNADYNINPDYFKLLDNIYSFDKEDFTFEETDSEYHLKLKNGNKNSKVFDLLKSEYRFSLNNVTEGEVDIIFETIFDKKTFYLKSIVWTVEYSGNKGAFKLKNTTTYSDWNNVNLDENR</sequence>
<keyword evidence="2" id="KW-1185">Reference proteome</keyword>
<evidence type="ECO:0000313" key="1">
    <source>
        <dbReference type="EMBL" id="AIZ36342.1"/>
    </source>
</evidence>
<dbReference type="AlphaFoldDB" id="A0A0B4S0F4"/>
<dbReference type="EMBL" id="CP009761">
    <property type="protein sequence ID" value="AIZ36342.1"/>
    <property type="molecule type" value="Genomic_DNA"/>
</dbReference>
<dbReference type="RefSeq" id="WP_041953731.1">
    <property type="nucleotide sequence ID" value="NZ_BHYQ01000003.1"/>
</dbReference>
<protein>
    <recommendedName>
        <fullName evidence="3">Lipoprotein</fullName>
    </recommendedName>
</protein>
<gene>
    <name evidence="1" type="ORF">NW74_02815</name>
</gene>
<name>A0A0B4S0F4_9FIRM</name>
<dbReference type="Proteomes" id="UP000031386">
    <property type="component" value="Chromosome"/>
</dbReference>
<accession>A0A0B4S0F4</accession>
<dbReference type="STRING" id="33033.NW74_02815"/>
<dbReference type="PROSITE" id="PS51257">
    <property type="entry name" value="PROKAR_LIPOPROTEIN"/>
    <property type="match status" value="1"/>
</dbReference>
<proteinExistence type="predicted"/>
<evidence type="ECO:0000313" key="2">
    <source>
        <dbReference type="Proteomes" id="UP000031386"/>
    </source>
</evidence>
<organism evidence="1 2">
    <name type="scientific">Parvimonas micra</name>
    <dbReference type="NCBI Taxonomy" id="33033"/>
    <lineage>
        <taxon>Bacteria</taxon>
        <taxon>Bacillati</taxon>
        <taxon>Bacillota</taxon>
        <taxon>Tissierellia</taxon>
        <taxon>Tissierellales</taxon>
        <taxon>Peptoniphilaceae</taxon>
        <taxon>Parvimonas</taxon>
    </lineage>
</organism>
<dbReference type="KEGG" id="pmic:NW74_02815"/>